<accession>A0AAI8PKZ5</accession>
<dbReference type="GeneID" id="91287246"/>
<dbReference type="RefSeq" id="WP_162951993.1">
    <property type="nucleotide sequence ID" value="NZ_CP032427.1"/>
</dbReference>
<evidence type="ECO:0000313" key="2">
    <source>
        <dbReference type="Proteomes" id="UP000265765"/>
    </source>
</evidence>
<proteinExistence type="predicted"/>
<evidence type="ECO:0000313" key="1">
    <source>
        <dbReference type="EMBL" id="AYC37728.1"/>
    </source>
</evidence>
<dbReference type="EMBL" id="CP032427">
    <property type="protein sequence ID" value="AYC37728.1"/>
    <property type="molecule type" value="Genomic_DNA"/>
</dbReference>
<reference evidence="1 2" key="1">
    <citation type="submission" date="2018-09" db="EMBL/GenBank/DDBJ databases">
        <title>Production of Trimethoprim by Streptomyces sp. 3E-1.</title>
        <authorList>
            <person name="Kang H.J."/>
            <person name="Kim S.B."/>
        </authorList>
    </citation>
    <scope>NUCLEOTIDE SEQUENCE [LARGE SCALE GENOMIC DNA]</scope>
    <source>
        <strain evidence="1 2">3E-1</strain>
    </source>
</reference>
<organism evidence="1 2">
    <name type="scientific">Streptomyces griseorubiginosus</name>
    <dbReference type="NCBI Taxonomy" id="67304"/>
    <lineage>
        <taxon>Bacteria</taxon>
        <taxon>Bacillati</taxon>
        <taxon>Actinomycetota</taxon>
        <taxon>Actinomycetes</taxon>
        <taxon>Kitasatosporales</taxon>
        <taxon>Streptomycetaceae</taxon>
        <taxon>Streptomyces</taxon>
    </lineage>
</organism>
<protein>
    <submittedName>
        <fullName evidence="1">Uncharacterized protein</fullName>
    </submittedName>
</protein>
<gene>
    <name evidence="1" type="ORF">DWG14_01946</name>
</gene>
<name>A0AAI8PKZ5_9ACTN</name>
<sequence>MPDATPPTPLVPADDPTWSVATAPLLSTYEMFLRVMAAPRPGGPTVQAPDTGRP</sequence>
<dbReference type="KEGG" id="sge:DWG14_01946"/>
<dbReference type="Proteomes" id="UP000265765">
    <property type="component" value="Chromosome"/>
</dbReference>
<dbReference type="AlphaFoldDB" id="A0AAI8PKZ5"/>